<reference evidence="9" key="1">
    <citation type="submission" date="2021-10" db="EMBL/GenBank/DDBJ databases">
        <authorList>
            <person name="Dean J.D."/>
            <person name="Kim M.K."/>
            <person name="Newey C.N."/>
            <person name="Stoker T.S."/>
            <person name="Thompson D.W."/>
            <person name="Grose J.H."/>
        </authorList>
    </citation>
    <scope>NUCLEOTIDE SEQUENCE</scope>
    <source>
        <strain evidence="9">BT178</strain>
    </source>
</reference>
<name>A0ABS8AWD5_9BACT</name>
<keyword evidence="5 7" id="KW-0472">Membrane</keyword>
<keyword evidence="3 7" id="KW-1133">Transmembrane helix</keyword>
<feature type="compositionally biased region" description="Pro residues" evidence="6">
    <location>
        <begin position="81"/>
        <end position="97"/>
    </location>
</feature>
<dbReference type="InterPro" id="IPR019109">
    <property type="entry name" value="MamF_MmsF"/>
</dbReference>
<dbReference type="InterPro" id="IPR050807">
    <property type="entry name" value="TransReg_Diox_bact_type"/>
</dbReference>
<evidence type="ECO:0000256" key="5">
    <source>
        <dbReference type="ARBA" id="ARBA00023136"/>
    </source>
</evidence>
<evidence type="ECO:0000256" key="6">
    <source>
        <dbReference type="SAM" id="MobiDB-lite"/>
    </source>
</evidence>
<evidence type="ECO:0000313" key="9">
    <source>
        <dbReference type="EMBL" id="MCB2410111.1"/>
    </source>
</evidence>
<dbReference type="PANTHER" id="PTHR46797:SF1">
    <property type="entry name" value="METHYLPHOSPHONATE SYNTHASE"/>
    <property type="match status" value="1"/>
</dbReference>
<dbReference type="PANTHER" id="PTHR46797">
    <property type="entry name" value="HTH-TYPE TRANSCRIPTIONAL REGULATOR"/>
    <property type="match status" value="1"/>
</dbReference>
<dbReference type="SUPFAM" id="SSF47413">
    <property type="entry name" value="lambda repressor-like DNA-binding domains"/>
    <property type="match status" value="1"/>
</dbReference>
<dbReference type="InterPro" id="IPR010982">
    <property type="entry name" value="Lambda_DNA-bd_dom_sf"/>
</dbReference>
<comment type="caution">
    <text evidence="9">The sequence shown here is derived from an EMBL/GenBank/DDBJ whole genome shotgun (WGS) entry which is preliminary data.</text>
</comment>
<dbReference type="Proteomes" id="UP001165296">
    <property type="component" value="Unassembled WGS sequence"/>
</dbReference>
<evidence type="ECO:0000256" key="1">
    <source>
        <dbReference type="ARBA" id="ARBA00004141"/>
    </source>
</evidence>
<evidence type="ECO:0000256" key="7">
    <source>
        <dbReference type="SAM" id="Phobius"/>
    </source>
</evidence>
<evidence type="ECO:0000256" key="2">
    <source>
        <dbReference type="ARBA" id="ARBA00022692"/>
    </source>
</evidence>
<keyword evidence="2 7" id="KW-0812">Transmembrane</keyword>
<evidence type="ECO:0000256" key="4">
    <source>
        <dbReference type="ARBA" id="ARBA00023125"/>
    </source>
</evidence>
<dbReference type="InterPro" id="IPR001387">
    <property type="entry name" value="Cro/C1-type_HTH"/>
</dbReference>
<dbReference type="Pfam" id="PF09685">
    <property type="entry name" value="MamF_MmsF"/>
    <property type="match status" value="1"/>
</dbReference>
<dbReference type="CDD" id="cd00093">
    <property type="entry name" value="HTH_XRE"/>
    <property type="match status" value="1"/>
</dbReference>
<evidence type="ECO:0000259" key="8">
    <source>
        <dbReference type="PROSITE" id="PS50943"/>
    </source>
</evidence>
<feature type="transmembrane region" description="Helical" evidence="7">
    <location>
        <begin position="141"/>
        <end position="164"/>
    </location>
</feature>
<dbReference type="RefSeq" id="WP_226178101.1">
    <property type="nucleotide sequence ID" value="NZ_JAJADR010000006.1"/>
</dbReference>
<dbReference type="SMART" id="SM00530">
    <property type="entry name" value="HTH_XRE"/>
    <property type="match status" value="1"/>
</dbReference>
<evidence type="ECO:0000256" key="3">
    <source>
        <dbReference type="ARBA" id="ARBA00022989"/>
    </source>
</evidence>
<sequence>MFSAARINAIRKSKGLSQEVLAERSGVSLRTIQRVEQGETVPRGHTLHALAAALEVPLEQFRAEPTPEAPPEPQPELAAPEAPPAPLQPEQPEPAPQPAAQLFIQPASQLVAQPAPEHQPLVLLPQAATPMLRHDPELVQLLNLSALSLLVLPLLNIVVPLWLWRKYRHTTAHVAEVGRRVLGFQVLWQVGSFFAYLLLMLAHILAKSYQWPMWRGGYLEIFIVSYTLNVLTVGCSAVQLRRGNLDIYPVRL</sequence>
<feature type="region of interest" description="Disordered" evidence="6">
    <location>
        <begin position="63"/>
        <end position="97"/>
    </location>
</feature>
<accession>A0ABS8AWD5</accession>
<dbReference type="Gene3D" id="1.10.260.40">
    <property type="entry name" value="lambda repressor-like DNA-binding domains"/>
    <property type="match status" value="1"/>
</dbReference>
<protein>
    <submittedName>
        <fullName evidence="9">Helix-turn-helix domain-containing protein</fullName>
    </submittedName>
</protein>
<dbReference type="Pfam" id="PF01381">
    <property type="entry name" value="HTH_3"/>
    <property type="match status" value="1"/>
</dbReference>
<dbReference type="PROSITE" id="PS50943">
    <property type="entry name" value="HTH_CROC1"/>
    <property type="match status" value="1"/>
</dbReference>
<keyword evidence="10" id="KW-1185">Reference proteome</keyword>
<feature type="domain" description="HTH cro/C1-type" evidence="8">
    <location>
        <begin position="7"/>
        <end position="61"/>
    </location>
</feature>
<keyword evidence="4" id="KW-0238">DNA-binding</keyword>
<dbReference type="EMBL" id="JAJADR010000006">
    <property type="protein sequence ID" value="MCB2410111.1"/>
    <property type="molecule type" value="Genomic_DNA"/>
</dbReference>
<evidence type="ECO:0000313" key="10">
    <source>
        <dbReference type="Proteomes" id="UP001165296"/>
    </source>
</evidence>
<proteinExistence type="predicted"/>
<comment type="subcellular location">
    <subcellularLocation>
        <location evidence="1">Membrane</location>
        <topology evidence="1">Multi-pass membrane protein</topology>
    </subcellularLocation>
</comment>
<feature type="transmembrane region" description="Helical" evidence="7">
    <location>
        <begin position="184"/>
        <end position="206"/>
    </location>
</feature>
<organism evidence="9 10">
    <name type="scientific">Hymenobacter lucidus</name>
    <dbReference type="NCBI Taxonomy" id="2880930"/>
    <lineage>
        <taxon>Bacteria</taxon>
        <taxon>Pseudomonadati</taxon>
        <taxon>Bacteroidota</taxon>
        <taxon>Cytophagia</taxon>
        <taxon>Cytophagales</taxon>
        <taxon>Hymenobacteraceae</taxon>
        <taxon>Hymenobacter</taxon>
    </lineage>
</organism>
<gene>
    <name evidence="9" type="ORF">LGH74_19125</name>
</gene>
<feature type="transmembrane region" description="Helical" evidence="7">
    <location>
        <begin position="218"/>
        <end position="240"/>
    </location>
</feature>